<dbReference type="PANTHER" id="PTHR33392">
    <property type="entry name" value="POLYISOPRENYL-TEICHOIC ACID--PEPTIDOGLYCAN TEICHOIC ACID TRANSFERASE TAGU"/>
    <property type="match status" value="1"/>
</dbReference>
<dbReference type="InterPro" id="IPR050922">
    <property type="entry name" value="LytR/CpsA/Psr_CW_biosynth"/>
</dbReference>
<protein>
    <submittedName>
        <fullName evidence="4">LCP family protein</fullName>
    </submittedName>
</protein>
<proteinExistence type="inferred from homology"/>
<dbReference type="Proteomes" id="UP001596226">
    <property type="component" value="Unassembled WGS sequence"/>
</dbReference>
<dbReference type="EMBL" id="JBHSQS010000043">
    <property type="protein sequence ID" value="MFC5927852.1"/>
    <property type="molecule type" value="Genomic_DNA"/>
</dbReference>
<dbReference type="PANTHER" id="PTHR33392:SF6">
    <property type="entry name" value="POLYISOPRENYL-TEICHOIC ACID--PEPTIDOGLYCAN TEICHOIC ACID TRANSFERASE TAGU"/>
    <property type="match status" value="1"/>
</dbReference>
<dbReference type="Pfam" id="PF03816">
    <property type="entry name" value="LytR_cpsA_psr"/>
    <property type="match status" value="1"/>
</dbReference>
<keyword evidence="2" id="KW-0472">Membrane</keyword>
<evidence type="ECO:0000256" key="1">
    <source>
        <dbReference type="ARBA" id="ARBA00006068"/>
    </source>
</evidence>
<sequence>MIEDDLRAAFARHESLTPSTGPLRAAIDRLVVGRRRRRRRWQAGGTALALLGVLGLGVPLLTPERAGPPQAADLISESARPVPTDAVNILLLGIDGNGREASRADSVLLLHIPADHSRPYLISFPRDLSVPIPGHGTDKLNATFAFGAGFTRPDMAKGYELTRRTVAELTGAEVDAGVVLTYAALRKLTDAVHGVPVCLPERVRSVHTKRVFPAGCQRLDGTASVDLLRQRYGMTWGIQDRDRNARLFAAGMVRQATEQGVLTNPVRLATLLGTVGPDLLVSPDRAAMLDLMRLVPTLGSLEPVGLRLPVTEPLGPRPRLIPDPKLAPEFFGALRDDRLGDWSARHPKLVDSPR</sequence>
<reference evidence="5" key="1">
    <citation type="journal article" date="2019" name="Int. J. Syst. Evol. Microbiol.">
        <title>The Global Catalogue of Microorganisms (GCM) 10K type strain sequencing project: providing services to taxonomists for standard genome sequencing and annotation.</title>
        <authorList>
            <consortium name="The Broad Institute Genomics Platform"/>
            <consortium name="The Broad Institute Genome Sequencing Center for Infectious Disease"/>
            <person name="Wu L."/>
            <person name="Ma J."/>
        </authorList>
    </citation>
    <scope>NUCLEOTIDE SEQUENCE [LARGE SCALE GENOMIC DNA]</scope>
    <source>
        <strain evidence="5">CGMCC 4.7144</strain>
    </source>
</reference>
<evidence type="ECO:0000313" key="5">
    <source>
        <dbReference type="Proteomes" id="UP001596226"/>
    </source>
</evidence>
<keyword evidence="5" id="KW-1185">Reference proteome</keyword>
<organism evidence="4 5">
    <name type="scientific">Micromonospora vulcania</name>
    <dbReference type="NCBI Taxonomy" id="1441873"/>
    <lineage>
        <taxon>Bacteria</taxon>
        <taxon>Bacillati</taxon>
        <taxon>Actinomycetota</taxon>
        <taxon>Actinomycetes</taxon>
        <taxon>Micromonosporales</taxon>
        <taxon>Micromonosporaceae</taxon>
        <taxon>Micromonospora</taxon>
    </lineage>
</organism>
<dbReference type="InterPro" id="IPR004474">
    <property type="entry name" value="LytR_CpsA_psr"/>
</dbReference>
<keyword evidence="2" id="KW-1133">Transmembrane helix</keyword>
<name>A0ABW1HHA5_9ACTN</name>
<feature type="transmembrane region" description="Helical" evidence="2">
    <location>
        <begin position="43"/>
        <end position="61"/>
    </location>
</feature>
<evidence type="ECO:0000313" key="4">
    <source>
        <dbReference type="EMBL" id="MFC5927852.1"/>
    </source>
</evidence>
<evidence type="ECO:0000256" key="2">
    <source>
        <dbReference type="SAM" id="Phobius"/>
    </source>
</evidence>
<comment type="similarity">
    <text evidence="1">Belongs to the LytR/CpsA/Psr (LCP) family.</text>
</comment>
<gene>
    <name evidence="4" type="ORF">ACFQGL_31355</name>
</gene>
<dbReference type="Gene3D" id="3.40.630.190">
    <property type="entry name" value="LCP protein"/>
    <property type="match status" value="1"/>
</dbReference>
<accession>A0ABW1HHA5</accession>
<evidence type="ECO:0000259" key="3">
    <source>
        <dbReference type="Pfam" id="PF03816"/>
    </source>
</evidence>
<dbReference type="NCBIfam" id="TIGR00350">
    <property type="entry name" value="lytR_cpsA_psr"/>
    <property type="match status" value="1"/>
</dbReference>
<comment type="caution">
    <text evidence="4">The sequence shown here is derived from an EMBL/GenBank/DDBJ whole genome shotgun (WGS) entry which is preliminary data.</text>
</comment>
<dbReference type="RefSeq" id="WP_377516274.1">
    <property type="nucleotide sequence ID" value="NZ_JBHSQS010000043.1"/>
</dbReference>
<feature type="domain" description="Cell envelope-related transcriptional attenuator" evidence="3">
    <location>
        <begin position="103"/>
        <end position="246"/>
    </location>
</feature>
<keyword evidence="2" id="KW-0812">Transmembrane</keyword>